<keyword evidence="2" id="KW-1185">Reference proteome</keyword>
<proteinExistence type="predicted"/>
<organism evidence="1 2">
    <name type="scientific">Roseimaritima multifibrata</name>
    <dbReference type="NCBI Taxonomy" id="1930274"/>
    <lineage>
        <taxon>Bacteria</taxon>
        <taxon>Pseudomonadati</taxon>
        <taxon>Planctomycetota</taxon>
        <taxon>Planctomycetia</taxon>
        <taxon>Pirellulales</taxon>
        <taxon>Pirellulaceae</taxon>
        <taxon>Roseimaritima</taxon>
    </lineage>
</organism>
<evidence type="ECO:0000313" key="1">
    <source>
        <dbReference type="EMBL" id="QDS92512.1"/>
    </source>
</evidence>
<dbReference type="AlphaFoldDB" id="A0A517MCA3"/>
<gene>
    <name evidence="1" type="ORF">FF011L_12580</name>
</gene>
<dbReference type="EMBL" id="CP036262">
    <property type="protein sequence ID" value="QDS92512.1"/>
    <property type="molecule type" value="Genomic_DNA"/>
</dbReference>
<reference evidence="1 2" key="1">
    <citation type="submission" date="2019-02" db="EMBL/GenBank/DDBJ databases">
        <title>Deep-cultivation of Planctomycetes and their phenomic and genomic characterization uncovers novel biology.</title>
        <authorList>
            <person name="Wiegand S."/>
            <person name="Jogler M."/>
            <person name="Boedeker C."/>
            <person name="Pinto D."/>
            <person name="Vollmers J."/>
            <person name="Rivas-Marin E."/>
            <person name="Kohn T."/>
            <person name="Peeters S.H."/>
            <person name="Heuer A."/>
            <person name="Rast P."/>
            <person name="Oberbeckmann S."/>
            <person name="Bunk B."/>
            <person name="Jeske O."/>
            <person name="Meyerdierks A."/>
            <person name="Storesund J.E."/>
            <person name="Kallscheuer N."/>
            <person name="Luecker S."/>
            <person name="Lage O.M."/>
            <person name="Pohl T."/>
            <person name="Merkel B.J."/>
            <person name="Hornburger P."/>
            <person name="Mueller R.-W."/>
            <person name="Bruemmer F."/>
            <person name="Labrenz M."/>
            <person name="Spormann A.M."/>
            <person name="Op den Camp H."/>
            <person name="Overmann J."/>
            <person name="Amann R."/>
            <person name="Jetten M.S.M."/>
            <person name="Mascher T."/>
            <person name="Medema M.H."/>
            <person name="Devos D.P."/>
            <person name="Kaster A.-K."/>
            <person name="Ovreas L."/>
            <person name="Rohde M."/>
            <person name="Galperin M.Y."/>
            <person name="Jogler C."/>
        </authorList>
    </citation>
    <scope>NUCLEOTIDE SEQUENCE [LARGE SCALE GENOMIC DNA]</scope>
    <source>
        <strain evidence="1 2">FF011L</strain>
    </source>
</reference>
<accession>A0A517MCA3</accession>
<dbReference type="KEGG" id="rml:FF011L_12580"/>
<sequence length="74" mass="8291">MQISLRYGSYPYPGDVLDHEELDCSNLSKTGCIVAEAMKHAESRAWTILSSNQDLFVIVFNCGGESLLMFDDEE</sequence>
<dbReference type="Proteomes" id="UP000320672">
    <property type="component" value="Chromosome"/>
</dbReference>
<name>A0A517MCA3_9BACT</name>
<evidence type="ECO:0000313" key="2">
    <source>
        <dbReference type="Proteomes" id="UP000320672"/>
    </source>
</evidence>
<protein>
    <submittedName>
        <fullName evidence="1">Uncharacterized protein</fullName>
    </submittedName>
</protein>